<feature type="domain" description="Phosphotyrosine protein phosphatase I" evidence="2">
    <location>
        <begin position="6"/>
        <end position="131"/>
    </location>
</feature>
<dbReference type="SMART" id="SM00226">
    <property type="entry name" value="LMWPc"/>
    <property type="match status" value="1"/>
</dbReference>
<protein>
    <submittedName>
        <fullName evidence="3">Arsenate reductase</fullName>
    </submittedName>
</protein>
<accession>A0A249LG27</accession>
<sequence>MSSPKPTVLFVCVHNAGRSQMAAGFMNSLGAGRVEVLSAGSAPKDSINPIAVQAMQEVGIDISNNVPKVLTPEAVQESDAVITMGCGDACPFYPGKRYEDWVLDDPAGQGIESVRVIRDDIKKRVEQLLSELLS</sequence>
<dbReference type="InterPro" id="IPR036196">
    <property type="entry name" value="Ptyr_pPase_sf"/>
</dbReference>
<evidence type="ECO:0000313" key="4">
    <source>
        <dbReference type="Proteomes" id="UP000217221"/>
    </source>
</evidence>
<dbReference type="EMBL" id="CP016782">
    <property type="protein sequence ID" value="ASY28078.1"/>
    <property type="molecule type" value="Genomic_DNA"/>
</dbReference>
<proteinExistence type="predicted"/>
<dbReference type="CDD" id="cd16345">
    <property type="entry name" value="LMWP_ArsC"/>
    <property type="match status" value="1"/>
</dbReference>
<dbReference type="AlphaFoldDB" id="A0A249LG27"/>
<reference evidence="3 4" key="1">
    <citation type="submission" date="2016-07" db="EMBL/GenBank/DDBJ databases">
        <title>High microdiversification within the ubiquitous acI lineage of Actinobacteria.</title>
        <authorList>
            <person name="Neuenschwander S.M."/>
            <person name="Salcher M."/>
            <person name="Ghai R."/>
            <person name="Pernthaler J."/>
        </authorList>
    </citation>
    <scope>NUCLEOTIDE SEQUENCE [LARGE SCALE GENOMIC DNA]</scope>
    <source>
        <strain evidence="3">MMS-VB-114</strain>
    </source>
</reference>
<evidence type="ECO:0000313" key="3">
    <source>
        <dbReference type="EMBL" id="ASY28078.1"/>
    </source>
</evidence>
<dbReference type="PANTHER" id="PTHR43428:SF1">
    <property type="entry name" value="ARSENATE REDUCTASE"/>
    <property type="match status" value="1"/>
</dbReference>
<dbReference type="GO" id="GO:0046685">
    <property type="term" value="P:response to arsenic-containing substance"/>
    <property type="evidence" value="ECO:0007669"/>
    <property type="project" value="UniProtKB-KW"/>
</dbReference>
<dbReference type="SUPFAM" id="SSF52788">
    <property type="entry name" value="Phosphotyrosine protein phosphatases I"/>
    <property type="match status" value="1"/>
</dbReference>
<dbReference type="Proteomes" id="UP000217221">
    <property type="component" value="Chromosome"/>
</dbReference>
<dbReference type="Gene3D" id="3.40.50.2300">
    <property type="match status" value="1"/>
</dbReference>
<gene>
    <name evidence="3" type="ORF">PHILAsVB114_05545</name>
</gene>
<organism evidence="3 4">
    <name type="scientific">Candidatus Planktophila limnetica</name>
    <dbReference type="NCBI Taxonomy" id="573600"/>
    <lineage>
        <taxon>Bacteria</taxon>
        <taxon>Bacillati</taxon>
        <taxon>Actinomycetota</taxon>
        <taxon>Actinomycetes</taxon>
        <taxon>Candidatus Nanopelagicales</taxon>
        <taxon>Candidatus Nanopelagicaceae</taxon>
        <taxon>Candidatus Planktophila</taxon>
    </lineage>
</organism>
<dbReference type="Pfam" id="PF01451">
    <property type="entry name" value="LMWPc"/>
    <property type="match status" value="1"/>
</dbReference>
<keyword evidence="1" id="KW-0059">Arsenical resistance</keyword>
<evidence type="ECO:0000256" key="1">
    <source>
        <dbReference type="ARBA" id="ARBA00022849"/>
    </source>
</evidence>
<dbReference type="KEGG" id="plim:PHILAsVB114_05545"/>
<name>A0A249LG27_9ACTN</name>
<dbReference type="OrthoDB" id="9799372at2"/>
<keyword evidence="4" id="KW-1185">Reference proteome</keyword>
<dbReference type="InterPro" id="IPR023485">
    <property type="entry name" value="Ptyr_pPase"/>
</dbReference>
<evidence type="ECO:0000259" key="2">
    <source>
        <dbReference type="SMART" id="SM00226"/>
    </source>
</evidence>
<dbReference type="PANTHER" id="PTHR43428">
    <property type="entry name" value="ARSENATE REDUCTASE"/>
    <property type="match status" value="1"/>
</dbReference>